<feature type="non-terminal residue" evidence="4">
    <location>
        <position position="1"/>
    </location>
</feature>
<proteinExistence type="predicted"/>
<name>A0A1B6KNV6_9HEMI</name>
<evidence type="ECO:0000256" key="1">
    <source>
        <dbReference type="PROSITE-ProRule" id="PRU00371"/>
    </source>
</evidence>
<reference evidence="4" key="1">
    <citation type="submission" date="2015-11" db="EMBL/GenBank/DDBJ databases">
        <title>De novo transcriptome assembly of four potential Pierce s Disease insect vectors from Arizona vineyards.</title>
        <authorList>
            <person name="Tassone E.E."/>
        </authorList>
    </citation>
    <scope>NUCLEOTIDE SEQUENCE</scope>
</reference>
<dbReference type="AlphaFoldDB" id="A0A1B6KNV6"/>
<evidence type="ECO:0000313" key="4">
    <source>
        <dbReference type="EMBL" id="JAT13117.1"/>
    </source>
</evidence>
<feature type="compositionally biased region" description="Polar residues" evidence="2">
    <location>
        <begin position="60"/>
        <end position="70"/>
    </location>
</feature>
<dbReference type="Pfam" id="PF02944">
    <property type="entry name" value="BESS"/>
    <property type="match status" value="1"/>
</dbReference>
<keyword evidence="1" id="KW-0539">Nucleus</keyword>
<evidence type="ECO:0000259" key="3">
    <source>
        <dbReference type="PROSITE" id="PS51031"/>
    </source>
</evidence>
<dbReference type="InterPro" id="IPR004210">
    <property type="entry name" value="BESS_motif"/>
</dbReference>
<evidence type="ECO:0000256" key="2">
    <source>
        <dbReference type="SAM" id="MobiDB-lite"/>
    </source>
</evidence>
<dbReference type="EMBL" id="GEBQ01026860">
    <property type="protein sequence ID" value="JAT13117.1"/>
    <property type="molecule type" value="Transcribed_RNA"/>
</dbReference>
<sequence length="268" mass="30023">FNREKRRIAAIKSGSGANRKTQYVYYNMLSFLHNATPPTNTQQSLPADVPEPNDGPGGTDETNVDNSPTEQQDTQQPPQQQQRQQPQQPQQKQQVYNTTVLAKKRKPQDDIGKQLVNVLKESVNDRRQLEKDSNNDEDRLFLMSLVKDFKSIPQHKKLSAKRQILLVIEQHQSEGLNDMGSFNQGYSQNFRFSGQLAESNYAGYNQGMYLPGTSSAPPLNTSGTNYELLTNAPRNTSTPHSMAGSSVHEDQSSPALTCFDINSCNTEM</sequence>
<dbReference type="PROSITE" id="PS51031">
    <property type="entry name" value="BESS"/>
    <property type="match status" value="1"/>
</dbReference>
<gene>
    <name evidence="4" type="ORF">g.49582</name>
</gene>
<accession>A0A1B6KNV6</accession>
<comment type="subcellular location">
    <subcellularLocation>
        <location evidence="1">Nucleus</location>
    </subcellularLocation>
</comment>
<organism evidence="4">
    <name type="scientific">Graphocephala atropunctata</name>
    <dbReference type="NCBI Taxonomy" id="36148"/>
    <lineage>
        <taxon>Eukaryota</taxon>
        <taxon>Metazoa</taxon>
        <taxon>Ecdysozoa</taxon>
        <taxon>Arthropoda</taxon>
        <taxon>Hexapoda</taxon>
        <taxon>Insecta</taxon>
        <taxon>Pterygota</taxon>
        <taxon>Neoptera</taxon>
        <taxon>Paraneoptera</taxon>
        <taxon>Hemiptera</taxon>
        <taxon>Auchenorrhyncha</taxon>
        <taxon>Membracoidea</taxon>
        <taxon>Cicadellidae</taxon>
        <taxon>Cicadellinae</taxon>
        <taxon>Cicadellini</taxon>
        <taxon>Graphocephala</taxon>
    </lineage>
</organism>
<dbReference type="GO" id="GO:0005634">
    <property type="term" value="C:nucleus"/>
    <property type="evidence" value="ECO:0007669"/>
    <property type="project" value="UniProtKB-SubCell"/>
</dbReference>
<feature type="region of interest" description="Disordered" evidence="2">
    <location>
        <begin position="36"/>
        <end position="95"/>
    </location>
</feature>
<dbReference type="GO" id="GO:0003677">
    <property type="term" value="F:DNA binding"/>
    <property type="evidence" value="ECO:0007669"/>
    <property type="project" value="InterPro"/>
</dbReference>
<protein>
    <recommendedName>
        <fullName evidence="3">BESS domain-containing protein</fullName>
    </recommendedName>
</protein>
<feature type="domain" description="BESS" evidence="3">
    <location>
        <begin position="135"/>
        <end position="174"/>
    </location>
</feature>
<feature type="compositionally biased region" description="Polar residues" evidence="2">
    <location>
        <begin position="36"/>
        <end position="45"/>
    </location>
</feature>
<feature type="compositionally biased region" description="Low complexity" evidence="2">
    <location>
        <begin position="71"/>
        <end position="94"/>
    </location>
</feature>